<dbReference type="Pfam" id="PF00535">
    <property type="entry name" value="Glycos_transf_2"/>
    <property type="match status" value="1"/>
</dbReference>
<dbReference type="Proteomes" id="UP001168528">
    <property type="component" value="Unassembled WGS sequence"/>
</dbReference>
<dbReference type="InterPro" id="IPR050834">
    <property type="entry name" value="Glycosyltransf_2"/>
</dbReference>
<dbReference type="Gene3D" id="3.90.550.10">
    <property type="entry name" value="Spore Coat Polysaccharide Biosynthesis Protein SpsA, Chain A"/>
    <property type="match status" value="1"/>
</dbReference>
<proteinExistence type="predicted"/>
<feature type="domain" description="Glycosyltransferase 2-like" evidence="1">
    <location>
        <begin position="4"/>
        <end position="132"/>
    </location>
</feature>
<dbReference type="EMBL" id="JAUKPO010000014">
    <property type="protein sequence ID" value="MDO1448849.1"/>
    <property type="molecule type" value="Genomic_DNA"/>
</dbReference>
<reference evidence="2" key="1">
    <citation type="submission" date="2023-07" db="EMBL/GenBank/DDBJ databases">
        <title>The genome sequence of Rhodocytophaga aerolata KACC 12507.</title>
        <authorList>
            <person name="Zhang X."/>
        </authorList>
    </citation>
    <scope>NUCLEOTIDE SEQUENCE</scope>
    <source>
        <strain evidence="2">KACC 12507</strain>
    </source>
</reference>
<dbReference type="PANTHER" id="PTHR43685:SF3">
    <property type="entry name" value="SLR2126 PROTEIN"/>
    <property type="match status" value="1"/>
</dbReference>
<evidence type="ECO:0000313" key="3">
    <source>
        <dbReference type="Proteomes" id="UP001168528"/>
    </source>
</evidence>
<dbReference type="RefSeq" id="WP_302039650.1">
    <property type="nucleotide sequence ID" value="NZ_JAUKPO010000014.1"/>
</dbReference>
<dbReference type="InterPro" id="IPR001173">
    <property type="entry name" value="Glyco_trans_2-like"/>
</dbReference>
<keyword evidence="3" id="KW-1185">Reference proteome</keyword>
<evidence type="ECO:0000259" key="1">
    <source>
        <dbReference type="Pfam" id="PF00535"/>
    </source>
</evidence>
<accession>A0ABT8RA31</accession>
<protein>
    <submittedName>
        <fullName evidence="2">Glycosyltransferase family 2 protein</fullName>
    </submittedName>
</protein>
<dbReference type="InterPro" id="IPR029044">
    <property type="entry name" value="Nucleotide-diphossugar_trans"/>
</dbReference>
<gene>
    <name evidence="2" type="ORF">Q0590_21405</name>
</gene>
<dbReference type="PANTHER" id="PTHR43685">
    <property type="entry name" value="GLYCOSYLTRANSFERASE"/>
    <property type="match status" value="1"/>
</dbReference>
<evidence type="ECO:0000313" key="2">
    <source>
        <dbReference type="EMBL" id="MDO1448849.1"/>
    </source>
</evidence>
<organism evidence="2 3">
    <name type="scientific">Rhodocytophaga aerolata</name>
    <dbReference type="NCBI Taxonomy" id="455078"/>
    <lineage>
        <taxon>Bacteria</taxon>
        <taxon>Pseudomonadati</taxon>
        <taxon>Bacteroidota</taxon>
        <taxon>Cytophagia</taxon>
        <taxon>Cytophagales</taxon>
        <taxon>Rhodocytophagaceae</taxon>
        <taxon>Rhodocytophaga</taxon>
    </lineage>
</organism>
<dbReference type="SUPFAM" id="SSF53448">
    <property type="entry name" value="Nucleotide-diphospho-sugar transferases"/>
    <property type="match status" value="1"/>
</dbReference>
<sequence>MKVSLIIPTYNGASKVLNILKALEKQTFRNFEVIVVIDGSSDNTKETLENFKTGLDLKIFYRQNGGRAVARNTGAREAKGDLLIFFDDDMRPMPDCVEQHVTHHQKYINSICVGSAMDDRNFVKTDFHAFRIYINNTWSKNLPVYPIPMNSHNLLLAAANCSINKMSFLQLGGFDERLTDAEDFELGTRAHEKGFSIYYNSQARAFHDDPVTCRSYIRRQREYTKAHIKLHKIRPEIVGNYSNASIYKPSPLKKVVFCLFANKFFVHTIDHFNFYRFVMPQKVRYKLYDLVVWGMAKVFPDRQL</sequence>
<dbReference type="CDD" id="cd00761">
    <property type="entry name" value="Glyco_tranf_GTA_type"/>
    <property type="match status" value="1"/>
</dbReference>
<name>A0ABT8RA31_9BACT</name>
<comment type="caution">
    <text evidence="2">The sequence shown here is derived from an EMBL/GenBank/DDBJ whole genome shotgun (WGS) entry which is preliminary data.</text>
</comment>